<evidence type="ECO:0000256" key="2">
    <source>
        <dbReference type="ARBA" id="ARBA00022490"/>
    </source>
</evidence>
<evidence type="ECO:0008006" key="6">
    <source>
        <dbReference type="Google" id="ProtNLM"/>
    </source>
</evidence>
<evidence type="ECO:0000256" key="1">
    <source>
        <dbReference type="ARBA" id="ARBA00004496"/>
    </source>
</evidence>
<dbReference type="PANTHER" id="PTHR12085">
    <property type="entry name" value="SERINE/THREONINE-PROTEIN PHOSPHATASE 2A REGULATORY SUBUNIT B'' SUBUNIT GAMMA"/>
    <property type="match status" value="1"/>
</dbReference>
<dbReference type="PANTHER" id="PTHR12085:SF3">
    <property type="entry name" value="SERINE_THREONINE-PROTEIN PHOSPHATASE 2A REGULATORY SUBUNIT B'' SUBUNIT GAMMA"/>
    <property type="match status" value="1"/>
</dbReference>
<dbReference type="SUPFAM" id="SSF47473">
    <property type="entry name" value="EF-hand"/>
    <property type="match status" value="1"/>
</dbReference>
<dbReference type="Gene3D" id="1.10.238.10">
    <property type="entry name" value="EF-hand"/>
    <property type="match status" value="1"/>
</dbReference>
<dbReference type="EMBL" id="JAJSOF020000013">
    <property type="protein sequence ID" value="KAJ4443047.1"/>
    <property type="molecule type" value="Genomic_DNA"/>
</dbReference>
<dbReference type="InterPro" id="IPR011992">
    <property type="entry name" value="EF-hand-dom_pair"/>
</dbReference>
<organism evidence="4 5">
    <name type="scientific">Periplaneta americana</name>
    <name type="common">American cockroach</name>
    <name type="synonym">Blatta americana</name>
    <dbReference type="NCBI Taxonomy" id="6978"/>
    <lineage>
        <taxon>Eukaryota</taxon>
        <taxon>Metazoa</taxon>
        <taxon>Ecdysozoa</taxon>
        <taxon>Arthropoda</taxon>
        <taxon>Hexapoda</taxon>
        <taxon>Insecta</taxon>
        <taxon>Pterygota</taxon>
        <taxon>Neoptera</taxon>
        <taxon>Polyneoptera</taxon>
        <taxon>Dictyoptera</taxon>
        <taxon>Blattodea</taxon>
        <taxon>Blattoidea</taxon>
        <taxon>Blattidae</taxon>
        <taxon>Blattinae</taxon>
        <taxon>Periplaneta</taxon>
    </lineage>
</organism>
<keyword evidence="2" id="KW-0963">Cytoplasm</keyword>
<evidence type="ECO:0000313" key="4">
    <source>
        <dbReference type="EMBL" id="KAJ4443047.1"/>
    </source>
</evidence>
<comment type="caution">
    <text evidence="4">The sequence shown here is derived from an EMBL/GenBank/DDBJ whole genome shotgun (WGS) entry which is preliminary data.</text>
</comment>
<evidence type="ECO:0000256" key="3">
    <source>
        <dbReference type="ARBA" id="ARBA00022837"/>
    </source>
</evidence>
<dbReference type="InterPro" id="IPR039865">
    <property type="entry name" value="PPP2R3C"/>
</dbReference>
<dbReference type="Proteomes" id="UP001148838">
    <property type="component" value="Unassembled WGS sequence"/>
</dbReference>
<reference evidence="4 5" key="1">
    <citation type="journal article" date="2022" name="Allergy">
        <title>Genome assembly and annotation of Periplaneta americana reveal a comprehensive cockroach allergen profile.</title>
        <authorList>
            <person name="Wang L."/>
            <person name="Xiong Q."/>
            <person name="Saelim N."/>
            <person name="Wang L."/>
            <person name="Nong W."/>
            <person name="Wan A.T."/>
            <person name="Shi M."/>
            <person name="Liu X."/>
            <person name="Cao Q."/>
            <person name="Hui J.H.L."/>
            <person name="Sookrung N."/>
            <person name="Leung T.F."/>
            <person name="Tungtrongchitr A."/>
            <person name="Tsui S.K.W."/>
        </authorList>
    </citation>
    <scope>NUCLEOTIDE SEQUENCE [LARGE SCALE GENOMIC DNA]</scope>
    <source>
        <strain evidence="4">PWHHKU_190912</strain>
    </source>
</reference>
<keyword evidence="5" id="KW-1185">Reference proteome</keyword>
<dbReference type="PROSITE" id="PS00018">
    <property type="entry name" value="EF_HAND_1"/>
    <property type="match status" value="1"/>
</dbReference>
<keyword evidence="3" id="KW-0106">Calcium</keyword>
<gene>
    <name evidence="4" type="ORF">ANN_04697</name>
</gene>
<comment type="subcellular location">
    <subcellularLocation>
        <location evidence="1">Cytoplasm</location>
    </subcellularLocation>
</comment>
<evidence type="ECO:0000313" key="5">
    <source>
        <dbReference type="Proteomes" id="UP001148838"/>
    </source>
</evidence>
<accession>A0ABQ8TAY5</accession>
<dbReference type="CDD" id="cd21505">
    <property type="entry name" value="PPP2R3C"/>
    <property type="match status" value="1"/>
</dbReference>
<sequence length="673" mass="77370">MDLKELLKKCAAKKSEISTEKALEVESKLFIKYYSERKKKETQKDATYVAIPQFYFKLPRDDEVLSQKLREEARAIFLQRRGRQLLNNNELKALWVLLDKHQSPPHTEEEQLINYEDFLHVATLGGPKCKIIQSSKKSTCKLVPQGHVSRRTLPSVLKSLHFKPYLVVAVSDNRKCVDYYIWLLNSISACLLDSLQYFMSDEAWFYLSAHTNSQNMWHWVTPNIVLQQPPHETKNRYIYTFLYTDETWINAGSTTSKSWIDKTVTSGSYARRKLLTTGNKLSSGKGRCIILVHAGTKNGFIPGAQLVYHGKKGGDYRDGMDGPIIVLNLEDSSDDGSDNNDLNSDSDLGVLTNNAAGRNYFTPAVFAKLQHGDPHGRISIMALFNYIMRKVWYHQTRIGLSLYDVIGQGYLREVDLENYILELIPTLPQLDGLEKSFHSFYVCTAVRKFLFFLDPLRTGRVRIQDILACSFLDDLLELRDVELPKDLQDTNWFSAPSALRVYGQYLNLDKDHNGMLNKEELAGYGTGTLTKVFMERVFQECLTYDGEMDYKTYLDFVLAMENRHEPQSLQYLFRILDINNKGYLDTFCLNYFFRAIQEQMTIHGQEPVPFDDVKDEIFDMVRPADPYRITLQDLLNCGQGDTMISILIDLNGFWTYENREAMAADTSDGPAEV</sequence>
<proteinExistence type="predicted"/>
<dbReference type="InterPro" id="IPR018247">
    <property type="entry name" value="EF_Hand_1_Ca_BS"/>
</dbReference>
<name>A0ABQ8TAY5_PERAM</name>
<protein>
    <recommendedName>
        <fullName evidence="6">Serine/threonine-protein phosphatase 2A regulatory subunit B'' subunit gamma</fullName>
    </recommendedName>
</protein>